<reference evidence="5 6" key="1">
    <citation type="journal article" date="2017" name="Int. J. Syst. Evol. Microbiol.">
        <title>Roseitalea porphyridii gen. nov., sp. nov., isolated from a red alga, and reclassification of Hoeflea suaedae Chung et al. 2013 as Pseudohoeflea suaedae gen. nov., comb. nov.</title>
        <authorList>
            <person name="Hyeon J.W."/>
            <person name="Jeong S.E."/>
            <person name="Baek K."/>
            <person name="Jeon C.O."/>
        </authorList>
    </citation>
    <scope>NUCLEOTIDE SEQUENCE [LARGE SCALE GENOMIC DNA]</scope>
    <source>
        <strain evidence="5 6">MA7-20</strain>
    </source>
</reference>
<dbReference type="AlphaFoldDB" id="A0A4P6V0V3"/>
<dbReference type="InterPro" id="IPR027417">
    <property type="entry name" value="P-loop_NTPase"/>
</dbReference>
<dbReference type="CDD" id="cd03230">
    <property type="entry name" value="ABC_DR_subfamily_A"/>
    <property type="match status" value="1"/>
</dbReference>
<feature type="domain" description="ABC transporter" evidence="4">
    <location>
        <begin position="14"/>
        <end position="237"/>
    </location>
</feature>
<gene>
    <name evidence="5" type="ORF">E0E05_04800</name>
</gene>
<accession>A0A4P6V0V3</accession>
<dbReference type="GeneID" id="90766607"/>
<evidence type="ECO:0000256" key="1">
    <source>
        <dbReference type="ARBA" id="ARBA00022448"/>
    </source>
</evidence>
<name>A0A4P6V0V3_9HYPH</name>
<evidence type="ECO:0000259" key="4">
    <source>
        <dbReference type="PROSITE" id="PS50893"/>
    </source>
</evidence>
<keyword evidence="6" id="KW-1185">Reference proteome</keyword>
<dbReference type="PROSITE" id="PS50893">
    <property type="entry name" value="ABC_TRANSPORTER_2"/>
    <property type="match status" value="1"/>
</dbReference>
<organism evidence="5 6">
    <name type="scientific">Roseitalea porphyridii</name>
    <dbReference type="NCBI Taxonomy" id="1852022"/>
    <lineage>
        <taxon>Bacteria</taxon>
        <taxon>Pseudomonadati</taxon>
        <taxon>Pseudomonadota</taxon>
        <taxon>Alphaproteobacteria</taxon>
        <taxon>Hyphomicrobiales</taxon>
        <taxon>Ahrensiaceae</taxon>
        <taxon>Roseitalea</taxon>
    </lineage>
</organism>
<dbReference type="SMART" id="SM00382">
    <property type="entry name" value="AAA"/>
    <property type="match status" value="1"/>
</dbReference>
<dbReference type="PANTHER" id="PTHR42711:SF17">
    <property type="entry name" value="ABC TRANSPORTER ATP-BINDING PROTEIN"/>
    <property type="match status" value="1"/>
</dbReference>
<keyword evidence="1" id="KW-0813">Transport</keyword>
<dbReference type="RefSeq" id="WP_131615687.1">
    <property type="nucleotide sequence ID" value="NZ_CP036532.1"/>
</dbReference>
<dbReference type="InterPro" id="IPR050763">
    <property type="entry name" value="ABC_transporter_ATP-binding"/>
</dbReference>
<protein>
    <submittedName>
        <fullName evidence="5">ABC transporter ATP-binding protein</fullName>
    </submittedName>
</protein>
<evidence type="ECO:0000256" key="2">
    <source>
        <dbReference type="ARBA" id="ARBA00022741"/>
    </source>
</evidence>
<dbReference type="KEGG" id="rpod:E0E05_04800"/>
<sequence>MDARTSQCGSAPAISARAIGKRIGRIEALSDLSLDLHRGEALGLVGTNGAGKTTALEILQGLRRADTGKADIFGVPAGSIAARRHIGVTPQNTDFPEQMSPREVLTFAAAHFDRPQKVSDLVATFGLGRLIDRRMGGFSGGETRRLALALAFVGNPALVFADEPTAGLDTDGQEMFKAHARAYVEAGGSLLLTSHHWDEIEQVCDRIVMIDRGRVVLEGTLDDIRRRAGHCRISFDLPEGATPSGRAADARYGDGRWQIVSADSDGLVRELIATEPRVANLHVIPLDLKDTIARLNQEETER</sequence>
<evidence type="ECO:0000256" key="3">
    <source>
        <dbReference type="ARBA" id="ARBA00022840"/>
    </source>
</evidence>
<dbReference type="OrthoDB" id="9778547at2"/>
<keyword evidence="2" id="KW-0547">Nucleotide-binding</keyword>
<dbReference type="Pfam" id="PF00005">
    <property type="entry name" value="ABC_tran"/>
    <property type="match status" value="1"/>
</dbReference>
<dbReference type="EMBL" id="CP036532">
    <property type="protein sequence ID" value="QBK29980.1"/>
    <property type="molecule type" value="Genomic_DNA"/>
</dbReference>
<evidence type="ECO:0000313" key="5">
    <source>
        <dbReference type="EMBL" id="QBK29980.1"/>
    </source>
</evidence>
<dbReference type="SUPFAM" id="SSF52540">
    <property type="entry name" value="P-loop containing nucleoside triphosphate hydrolases"/>
    <property type="match status" value="1"/>
</dbReference>
<dbReference type="InterPro" id="IPR003439">
    <property type="entry name" value="ABC_transporter-like_ATP-bd"/>
</dbReference>
<proteinExistence type="predicted"/>
<dbReference type="Gene3D" id="3.40.50.300">
    <property type="entry name" value="P-loop containing nucleotide triphosphate hydrolases"/>
    <property type="match status" value="1"/>
</dbReference>
<keyword evidence="3 5" id="KW-0067">ATP-binding</keyword>
<dbReference type="PANTHER" id="PTHR42711">
    <property type="entry name" value="ABC TRANSPORTER ATP-BINDING PROTEIN"/>
    <property type="match status" value="1"/>
</dbReference>
<dbReference type="Proteomes" id="UP000293719">
    <property type="component" value="Chromosome"/>
</dbReference>
<evidence type="ECO:0000313" key="6">
    <source>
        <dbReference type="Proteomes" id="UP000293719"/>
    </source>
</evidence>
<dbReference type="GO" id="GO:0016887">
    <property type="term" value="F:ATP hydrolysis activity"/>
    <property type="evidence" value="ECO:0007669"/>
    <property type="project" value="InterPro"/>
</dbReference>
<dbReference type="InterPro" id="IPR003593">
    <property type="entry name" value="AAA+_ATPase"/>
</dbReference>
<dbReference type="GO" id="GO:0005524">
    <property type="term" value="F:ATP binding"/>
    <property type="evidence" value="ECO:0007669"/>
    <property type="project" value="UniProtKB-KW"/>
</dbReference>